<accession>A0A830B4T9</accession>
<dbReference type="GO" id="GO:0061817">
    <property type="term" value="P:endoplasmic reticulum-plasma membrane tethering"/>
    <property type="evidence" value="ECO:0007669"/>
    <property type="project" value="TreeGrafter"/>
</dbReference>
<name>A0A830B4T9_9LAMI</name>
<dbReference type="GO" id="GO:0090158">
    <property type="term" value="P:endoplasmic reticulum membrane organization"/>
    <property type="evidence" value="ECO:0007669"/>
    <property type="project" value="TreeGrafter"/>
</dbReference>
<evidence type="ECO:0000313" key="4">
    <source>
        <dbReference type="Proteomes" id="UP000653305"/>
    </source>
</evidence>
<protein>
    <submittedName>
        <fullName evidence="3">Vesicle-associated protein 1-1</fullName>
    </submittedName>
</protein>
<dbReference type="SUPFAM" id="SSF49354">
    <property type="entry name" value="PapD-like"/>
    <property type="match status" value="1"/>
</dbReference>
<dbReference type="Proteomes" id="UP000653305">
    <property type="component" value="Unassembled WGS sequence"/>
</dbReference>
<comment type="caution">
    <text evidence="3">The sequence shown here is derived from an EMBL/GenBank/DDBJ whole genome shotgun (WGS) entry which is preliminary data.</text>
</comment>
<gene>
    <name evidence="3" type="ORF">PHJA_000332900</name>
</gene>
<dbReference type="InterPro" id="IPR013783">
    <property type="entry name" value="Ig-like_fold"/>
</dbReference>
<feature type="domain" description="MSP" evidence="2">
    <location>
        <begin position="6"/>
        <end position="114"/>
    </location>
</feature>
<dbReference type="GO" id="GO:0005886">
    <property type="term" value="C:plasma membrane"/>
    <property type="evidence" value="ECO:0007669"/>
    <property type="project" value="TreeGrafter"/>
</dbReference>
<comment type="similarity">
    <text evidence="1">Belongs to the VAMP-associated protein (VAP) (TC 9.B.17) family.</text>
</comment>
<dbReference type="InterPro" id="IPR008962">
    <property type="entry name" value="PapD-like_sf"/>
</dbReference>
<dbReference type="InterPro" id="IPR000535">
    <property type="entry name" value="MSP_dom"/>
</dbReference>
<dbReference type="GO" id="GO:0005789">
    <property type="term" value="C:endoplasmic reticulum membrane"/>
    <property type="evidence" value="ECO:0007669"/>
    <property type="project" value="InterPro"/>
</dbReference>
<keyword evidence="4" id="KW-1185">Reference proteome</keyword>
<dbReference type="InterPro" id="IPR016763">
    <property type="entry name" value="VAP"/>
</dbReference>
<organism evidence="3 4">
    <name type="scientific">Phtheirospermum japonicum</name>
    <dbReference type="NCBI Taxonomy" id="374723"/>
    <lineage>
        <taxon>Eukaryota</taxon>
        <taxon>Viridiplantae</taxon>
        <taxon>Streptophyta</taxon>
        <taxon>Embryophyta</taxon>
        <taxon>Tracheophyta</taxon>
        <taxon>Spermatophyta</taxon>
        <taxon>Magnoliopsida</taxon>
        <taxon>eudicotyledons</taxon>
        <taxon>Gunneridae</taxon>
        <taxon>Pentapetalae</taxon>
        <taxon>asterids</taxon>
        <taxon>lamiids</taxon>
        <taxon>Lamiales</taxon>
        <taxon>Orobanchaceae</taxon>
        <taxon>Orobanchaceae incertae sedis</taxon>
        <taxon>Phtheirospermum</taxon>
    </lineage>
</organism>
<reference evidence="3" key="1">
    <citation type="submission" date="2020-07" db="EMBL/GenBank/DDBJ databases">
        <title>Ethylene signaling mediates host invasion by parasitic plants.</title>
        <authorList>
            <person name="Yoshida S."/>
        </authorList>
    </citation>
    <scope>NUCLEOTIDE SEQUENCE</scope>
    <source>
        <strain evidence="3">Okayama</strain>
    </source>
</reference>
<dbReference type="PANTHER" id="PTHR10809">
    <property type="entry name" value="VESICLE-ASSOCIATED MEMBRANE PROTEIN-ASSOCIATED PROTEIN"/>
    <property type="match status" value="1"/>
</dbReference>
<evidence type="ECO:0000256" key="1">
    <source>
        <dbReference type="ARBA" id="ARBA00008932"/>
    </source>
</evidence>
<evidence type="ECO:0000259" key="2">
    <source>
        <dbReference type="PROSITE" id="PS50202"/>
    </source>
</evidence>
<evidence type="ECO:0000313" key="3">
    <source>
        <dbReference type="EMBL" id="GFP81896.1"/>
    </source>
</evidence>
<dbReference type="OrthoDB" id="835574at2759"/>
<dbReference type="PROSITE" id="PS50202">
    <property type="entry name" value="MSP"/>
    <property type="match status" value="1"/>
</dbReference>
<proteinExistence type="inferred from homology"/>
<dbReference type="AlphaFoldDB" id="A0A830B4T9"/>
<dbReference type="Pfam" id="PF00635">
    <property type="entry name" value="Motile_Sperm"/>
    <property type="match status" value="1"/>
</dbReference>
<dbReference type="Gene3D" id="2.60.40.10">
    <property type="entry name" value="Immunoglobulins"/>
    <property type="match status" value="1"/>
</dbReference>
<dbReference type="PANTHER" id="PTHR10809:SF148">
    <property type="entry name" value="OS01G0936800 PROTEIN"/>
    <property type="match status" value="1"/>
</dbReference>
<dbReference type="EMBL" id="BMAC01000036">
    <property type="protein sequence ID" value="GFP81896.1"/>
    <property type="molecule type" value="Genomic_DNA"/>
</dbReference>
<sequence>MNNTQLVEIQPRELKFKFEVKKQISCVGHLANVTDQYVAFKFKTTSPKMYCVKPHVVTKQAQSSAPPGMLCNDKFLFQATVVPIGTTKDEITRGNFAADSSKTIEEVKLRVTLTSGPNVWLIDEEIKRDDIFEASCTKLDDGTTSWSRTGLNQNVT</sequence>